<name>A0A7X0VGJ2_9BACL</name>
<dbReference type="AlphaFoldDB" id="A0A7X0VGJ2"/>
<evidence type="ECO:0000313" key="3">
    <source>
        <dbReference type="Proteomes" id="UP000547209"/>
    </source>
</evidence>
<organism evidence="2 3">
    <name type="scientific">Cohnella nanjingensis</name>
    <dbReference type="NCBI Taxonomy" id="1387779"/>
    <lineage>
        <taxon>Bacteria</taxon>
        <taxon>Bacillati</taxon>
        <taxon>Bacillota</taxon>
        <taxon>Bacilli</taxon>
        <taxon>Bacillales</taxon>
        <taxon>Paenibacillaceae</taxon>
        <taxon>Cohnella</taxon>
    </lineage>
</organism>
<dbReference type="SUPFAM" id="SSF88659">
    <property type="entry name" value="Sigma3 and sigma4 domains of RNA polymerase sigma factors"/>
    <property type="match status" value="1"/>
</dbReference>
<dbReference type="InterPro" id="IPR036388">
    <property type="entry name" value="WH-like_DNA-bd_sf"/>
</dbReference>
<protein>
    <submittedName>
        <fullName evidence="2">Helix-turn-helix domain-containing protein</fullName>
    </submittedName>
</protein>
<dbReference type="GO" id="GO:0003677">
    <property type="term" value="F:DNA binding"/>
    <property type="evidence" value="ECO:0007669"/>
    <property type="project" value="InterPro"/>
</dbReference>
<proteinExistence type="predicted"/>
<dbReference type="Proteomes" id="UP000547209">
    <property type="component" value="Unassembled WGS sequence"/>
</dbReference>
<evidence type="ECO:0000259" key="1">
    <source>
        <dbReference type="Pfam" id="PF08281"/>
    </source>
</evidence>
<dbReference type="RefSeq" id="WP_185670766.1">
    <property type="nucleotide sequence ID" value="NZ_JACJVP010000031.1"/>
</dbReference>
<dbReference type="GO" id="GO:0006352">
    <property type="term" value="P:DNA-templated transcription initiation"/>
    <property type="evidence" value="ECO:0007669"/>
    <property type="project" value="InterPro"/>
</dbReference>
<reference evidence="2 3" key="1">
    <citation type="submission" date="2020-08" db="EMBL/GenBank/DDBJ databases">
        <title>Cohnella phylogeny.</title>
        <authorList>
            <person name="Dunlap C."/>
        </authorList>
    </citation>
    <scope>NUCLEOTIDE SEQUENCE [LARGE SCALE GENOMIC DNA]</scope>
    <source>
        <strain evidence="2 3">DSM 28246</strain>
    </source>
</reference>
<feature type="domain" description="RNA polymerase sigma factor 70 region 4 type 2" evidence="1">
    <location>
        <begin position="67"/>
        <end position="103"/>
    </location>
</feature>
<keyword evidence="3" id="KW-1185">Reference proteome</keyword>
<sequence length="115" mass="13264">MEEQALIAELRAQLQRAAWRIQYRSRFLRKKELPLAPEQAAEPAEEELISGLFVQQVLMTIPPSTGRTVMRMLIVEGKSEREAADELGISQQAVNKWKRKAVRIMRSRLDEFSRG</sequence>
<comment type="caution">
    <text evidence="2">The sequence shown here is derived from an EMBL/GenBank/DDBJ whole genome shotgun (WGS) entry which is preliminary data.</text>
</comment>
<dbReference type="EMBL" id="JACJVP010000031">
    <property type="protein sequence ID" value="MBB6672911.1"/>
    <property type="molecule type" value="Genomic_DNA"/>
</dbReference>
<dbReference type="InterPro" id="IPR013324">
    <property type="entry name" value="RNA_pol_sigma_r3/r4-like"/>
</dbReference>
<dbReference type="InterPro" id="IPR013249">
    <property type="entry name" value="RNA_pol_sigma70_r4_t2"/>
</dbReference>
<gene>
    <name evidence="2" type="ORF">H7C19_19700</name>
</gene>
<dbReference type="GO" id="GO:0016987">
    <property type="term" value="F:sigma factor activity"/>
    <property type="evidence" value="ECO:0007669"/>
    <property type="project" value="InterPro"/>
</dbReference>
<accession>A0A7X0VGJ2</accession>
<evidence type="ECO:0000313" key="2">
    <source>
        <dbReference type="EMBL" id="MBB6672911.1"/>
    </source>
</evidence>
<dbReference type="Pfam" id="PF08281">
    <property type="entry name" value="Sigma70_r4_2"/>
    <property type="match status" value="1"/>
</dbReference>
<dbReference type="Gene3D" id="1.10.10.10">
    <property type="entry name" value="Winged helix-like DNA-binding domain superfamily/Winged helix DNA-binding domain"/>
    <property type="match status" value="1"/>
</dbReference>